<dbReference type="GO" id="GO:0003723">
    <property type="term" value="F:RNA binding"/>
    <property type="evidence" value="ECO:0007669"/>
    <property type="project" value="UniProtKB-UniRule"/>
</dbReference>
<dbReference type="PANTHER" id="PTHR23355">
    <property type="entry name" value="RIBONUCLEASE"/>
    <property type="match status" value="1"/>
</dbReference>
<proteinExistence type="predicted"/>
<name>A0A919BSS8_STRFL</name>
<evidence type="ECO:0000256" key="2">
    <source>
        <dbReference type="SAM" id="MobiDB-lite"/>
    </source>
</evidence>
<dbReference type="GO" id="GO:0004540">
    <property type="term" value="F:RNA nuclease activity"/>
    <property type="evidence" value="ECO:0007669"/>
    <property type="project" value="InterPro"/>
</dbReference>
<dbReference type="Pfam" id="PF00035">
    <property type="entry name" value="dsrm"/>
    <property type="match status" value="1"/>
</dbReference>
<organism evidence="4 5">
    <name type="scientific">Streptomyces filamentosus</name>
    <name type="common">Streptomyces roseosporus</name>
    <dbReference type="NCBI Taxonomy" id="67294"/>
    <lineage>
        <taxon>Bacteria</taxon>
        <taxon>Bacillati</taxon>
        <taxon>Actinomycetota</taxon>
        <taxon>Actinomycetes</taxon>
        <taxon>Kitasatosporales</taxon>
        <taxon>Streptomycetaceae</taxon>
        <taxon>Streptomyces</taxon>
    </lineage>
</organism>
<dbReference type="InterPro" id="IPR014720">
    <property type="entry name" value="dsRBD_dom"/>
</dbReference>
<dbReference type="GO" id="GO:0005829">
    <property type="term" value="C:cytosol"/>
    <property type="evidence" value="ECO:0007669"/>
    <property type="project" value="TreeGrafter"/>
</dbReference>
<keyword evidence="1" id="KW-0694">RNA-binding</keyword>
<dbReference type="SUPFAM" id="SSF50249">
    <property type="entry name" value="Nucleic acid-binding proteins"/>
    <property type="match status" value="1"/>
</dbReference>
<dbReference type="Gene3D" id="3.30.160.20">
    <property type="match status" value="2"/>
</dbReference>
<gene>
    <name evidence="4" type="ORF">GCM10017667_55080</name>
</gene>
<protein>
    <recommendedName>
        <fullName evidence="3">DRBM domain-containing protein</fullName>
    </recommendedName>
</protein>
<dbReference type="InterPro" id="IPR001900">
    <property type="entry name" value="RNase_II/R"/>
</dbReference>
<feature type="region of interest" description="Disordered" evidence="2">
    <location>
        <begin position="472"/>
        <end position="494"/>
    </location>
</feature>
<dbReference type="PROSITE" id="PS50137">
    <property type="entry name" value="DS_RBD"/>
    <property type="match status" value="2"/>
</dbReference>
<sequence>MSRVQFTAGSPVGALTDPVMIDSKETIDRDDAIAVHPTSDGWRLTVYVADVASGVALGSDADREALQRRESAYGGWRGRAKMLPRPVEDRLTLAPGRACPALAVHMKIGQDGSVNHVEVERATVRGALAMDHSEVAAAVRDSGHPLHDGLRQAAAVSEVLLARRREHGALALYDLLSGWATDEDGTVVRLASFERNIAYVIVQECMIAANTALAGWAAERDLPVLFRNHSASKVAPPRDTLLHDLDLAFTARSDARLAALQQRTLMTLRAAEYAPFMSGHWGLNLPGYLHGTSPLRRYADLVVQRIILSHLDKTASPYSADELHAVAQALNDGARQDREAESESRKSVTHSRTRRAAAAGSADYSRLDTAAFHAILKRGCKEQIAGPSLVDEAARRAADQKLTSLEQQLVLLVASGAGWEPARVACLQAIAASPETAVSVLSVHAQVNGCELPEFTVEARGQGHDAVFRAQASWSSGDDQATGAERSGSTKKGARHQAALSLLARLADLPDPSRDLASWGRTGAAPASKALPPAEDRSPVSVLNELGQTQVITGLTYGMSSDGPGHQMVFSCTARADMGGQSLSATASATKKATAKAHAAEGLLTQIRAARTDSHM</sequence>
<evidence type="ECO:0000259" key="3">
    <source>
        <dbReference type="PROSITE" id="PS50137"/>
    </source>
</evidence>
<feature type="domain" description="DRBM" evidence="3">
    <location>
        <begin position="538"/>
        <end position="609"/>
    </location>
</feature>
<feature type="region of interest" description="Disordered" evidence="2">
    <location>
        <begin position="517"/>
        <end position="538"/>
    </location>
</feature>
<evidence type="ECO:0000313" key="4">
    <source>
        <dbReference type="EMBL" id="GHG13939.1"/>
    </source>
</evidence>
<dbReference type="PANTHER" id="PTHR23355:SF37">
    <property type="entry name" value="EXORIBONUCLEASE 2"/>
    <property type="match status" value="1"/>
</dbReference>
<reference evidence="4" key="1">
    <citation type="journal article" date="2014" name="Int. J. Syst. Evol. Microbiol.">
        <title>Complete genome sequence of Corynebacterium casei LMG S-19264T (=DSM 44701T), isolated from a smear-ripened cheese.</title>
        <authorList>
            <consortium name="US DOE Joint Genome Institute (JGI-PGF)"/>
            <person name="Walter F."/>
            <person name="Albersmeier A."/>
            <person name="Kalinowski J."/>
            <person name="Ruckert C."/>
        </authorList>
    </citation>
    <scope>NUCLEOTIDE SEQUENCE</scope>
    <source>
        <strain evidence="4">JCM 4122</strain>
    </source>
</reference>
<feature type="compositionally biased region" description="Basic and acidic residues" evidence="2">
    <location>
        <begin position="334"/>
        <end position="346"/>
    </location>
</feature>
<comment type="caution">
    <text evidence="4">The sequence shown here is derived from an EMBL/GenBank/DDBJ whole genome shotgun (WGS) entry which is preliminary data.</text>
</comment>
<dbReference type="SMART" id="SM00358">
    <property type="entry name" value="DSRM"/>
    <property type="match status" value="2"/>
</dbReference>
<keyword evidence="5" id="KW-1185">Reference proteome</keyword>
<dbReference type="GO" id="GO:0006402">
    <property type="term" value="P:mRNA catabolic process"/>
    <property type="evidence" value="ECO:0007669"/>
    <property type="project" value="TreeGrafter"/>
</dbReference>
<reference evidence="4" key="2">
    <citation type="submission" date="2020-09" db="EMBL/GenBank/DDBJ databases">
        <authorList>
            <person name="Sun Q."/>
            <person name="Ohkuma M."/>
        </authorList>
    </citation>
    <scope>NUCLEOTIDE SEQUENCE</scope>
    <source>
        <strain evidence="4">JCM 4122</strain>
    </source>
</reference>
<dbReference type="SUPFAM" id="SSF54768">
    <property type="entry name" value="dsRNA-binding domain-like"/>
    <property type="match status" value="2"/>
</dbReference>
<dbReference type="InterPro" id="IPR050180">
    <property type="entry name" value="RNR_Ribonuclease"/>
</dbReference>
<dbReference type="Proteomes" id="UP000632849">
    <property type="component" value="Unassembled WGS sequence"/>
</dbReference>
<dbReference type="InterPro" id="IPR012340">
    <property type="entry name" value="NA-bd_OB-fold"/>
</dbReference>
<feature type="domain" description="DRBM" evidence="3">
    <location>
        <begin position="436"/>
        <end position="508"/>
    </location>
</feature>
<dbReference type="Pfam" id="PF00773">
    <property type="entry name" value="RNB"/>
    <property type="match status" value="1"/>
</dbReference>
<feature type="region of interest" description="Disordered" evidence="2">
    <location>
        <begin position="333"/>
        <end position="359"/>
    </location>
</feature>
<dbReference type="AlphaFoldDB" id="A0A919BSS8"/>
<accession>A0A919BSS8</accession>
<evidence type="ECO:0000313" key="5">
    <source>
        <dbReference type="Proteomes" id="UP000632849"/>
    </source>
</evidence>
<evidence type="ECO:0000256" key="1">
    <source>
        <dbReference type="PROSITE-ProRule" id="PRU00266"/>
    </source>
</evidence>
<dbReference type="SMART" id="SM00955">
    <property type="entry name" value="RNB"/>
    <property type="match status" value="1"/>
</dbReference>
<dbReference type="EMBL" id="BNBE01000002">
    <property type="protein sequence ID" value="GHG13939.1"/>
    <property type="molecule type" value="Genomic_DNA"/>
</dbReference>